<dbReference type="GeneID" id="5887574"/>
<keyword evidence="9" id="KW-1185">Reference proteome</keyword>
<organism evidence="8 9">
    <name type="scientific">Monosiga brevicollis</name>
    <name type="common">Choanoflagellate</name>
    <dbReference type="NCBI Taxonomy" id="81824"/>
    <lineage>
        <taxon>Eukaryota</taxon>
        <taxon>Choanoflagellata</taxon>
        <taxon>Craspedida</taxon>
        <taxon>Salpingoecidae</taxon>
        <taxon>Monosiga</taxon>
    </lineage>
</organism>
<name>A9UQU4_MONBE</name>
<dbReference type="eggNOG" id="KOG0748">
    <property type="taxonomic scope" value="Eukaryota"/>
</dbReference>
<dbReference type="RefSeq" id="XP_001742421.1">
    <property type="nucleotide sequence ID" value="XM_001742369.1"/>
</dbReference>
<dbReference type="GO" id="GO:0046872">
    <property type="term" value="F:metal ion binding"/>
    <property type="evidence" value="ECO:0007669"/>
    <property type="project" value="UniProtKB-KW"/>
</dbReference>
<feature type="transmembrane region" description="Helical" evidence="7">
    <location>
        <begin position="109"/>
        <end position="133"/>
    </location>
</feature>
<dbReference type="GO" id="GO:0038023">
    <property type="term" value="F:signaling receptor activity"/>
    <property type="evidence" value="ECO:0000318"/>
    <property type="project" value="GO_Central"/>
</dbReference>
<dbReference type="OMA" id="EHECNDE"/>
<dbReference type="PANTHER" id="PTHR20855:SF52">
    <property type="entry name" value="ADIPONECTIN RECEPTOR PROTEIN"/>
    <property type="match status" value="1"/>
</dbReference>
<sequence length="255" mass="29679">PWWLKDNEFIHTGYRPESWSFGKSLESMFYLHNEFGNIWTHLLGSIFFTGFTFYLGQFVIHDHRFMVRLSDRITFFVFWTTAIACMFCSAVFHTMFSHSYSVYRQFAKLDYAGIILLIVGSVEAVLYFSFYCYPVLQSIYMSITLLCGIATSYVTFSPYFEGNGKKGIRVQMFIALGGTSLFPTLHYLALAGWSHFNASFDSFWLFGVSVPLYLAGAAIYINKIPERFYPGRFDIWLHSHQVWHVFVMLAAYAHY</sequence>
<proteinExistence type="inferred from homology"/>
<dbReference type="STRING" id="81824.A9UQU4"/>
<feature type="binding site" evidence="6">
    <location>
        <position position="93"/>
    </location>
    <ligand>
        <name>Zn(2+)</name>
        <dbReference type="ChEBI" id="CHEBI:29105"/>
    </ligand>
</feature>
<feature type="binding site" evidence="6">
    <location>
        <position position="244"/>
    </location>
    <ligand>
        <name>Zn(2+)</name>
        <dbReference type="ChEBI" id="CHEBI:29105"/>
    </ligand>
</feature>
<evidence type="ECO:0000256" key="1">
    <source>
        <dbReference type="ARBA" id="ARBA00004141"/>
    </source>
</evidence>
<feature type="transmembrane region" description="Helical" evidence="7">
    <location>
        <begin position="38"/>
        <end position="56"/>
    </location>
</feature>
<dbReference type="EMBL" id="CH991543">
    <property type="protein sequence ID" value="EDQ92659.1"/>
    <property type="molecule type" value="Genomic_DNA"/>
</dbReference>
<dbReference type="Pfam" id="PF03006">
    <property type="entry name" value="HlyIII"/>
    <property type="match status" value="1"/>
</dbReference>
<keyword evidence="3 7" id="KW-0812">Transmembrane</keyword>
<evidence type="ECO:0000256" key="3">
    <source>
        <dbReference type="ARBA" id="ARBA00022692"/>
    </source>
</evidence>
<gene>
    <name evidence="8" type="ORF">MONBRDRAFT_1642</name>
</gene>
<dbReference type="AlphaFoldDB" id="A9UQU4"/>
<feature type="transmembrane region" description="Helical" evidence="7">
    <location>
        <begin position="172"/>
        <end position="196"/>
    </location>
</feature>
<feature type="transmembrane region" description="Helical" evidence="7">
    <location>
        <begin position="76"/>
        <end position="97"/>
    </location>
</feature>
<evidence type="ECO:0000256" key="6">
    <source>
        <dbReference type="PIRSR" id="PIRSR604254-1"/>
    </source>
</evidence>
<dbReference type="KEGG" id="mbr:MONBRDRAFT_1642"/>
<evidence type="ECO:0000256" key="4">
    <source>
        <dbReference type="ARBA" id="ARBA00022989"/>
    </source>
</evidence>
<evidence type="ECO:0000313" key="8">
    <source>
        <dbReference type="EMBL" id="EDQ92659.1"/>
    </source>
</evidence>
<comment type="similarity">
    <text evidence="2">Belongs to the ADIPOR family.</text>
</comment>
<accession>A9UQU4</accession>
<reference evidence="8 9" key="1">
    <citation type="journal article" date="2008" name="Nature">
        <title>The genome of the choanoflagellate Monosiga brevicollis and the origin of metazoans.</title>
        <authorList>
            <consortium name="JGI Sequencing"/>
            <person name="King N."/>
            <person name="Westbrook M.J."/>
            <person name="Young S.L."/>
            <person name="Kuo A."/>
            <person name="Abedin M."/>
            <person name="Chapman J."/>
            <person name="Fairclough S."/>
            <person name="Hellsten U."/>
            <person name="Isogai Y."/>
            <person name="Letunic I."/>
            <person name="Marr M."/>
            <person name="Pincus D."/>
            <person name="Putnam N."/>
            <person name="Rokas A."/>
            <person name="Wright K.J."/>
            <person name="Zuzow R."/>
            <person name="Dirks W."/>
            <person name="Good M."/>
            <person name="Goodstein D."/>
            <person name="Lemons D."/>
            <person name="Li W."/>
            <person name="Lyons J.B."/>
            <person name="Morris A."/>
            <person name="Nichols S."/>
            <person name="Richter D.J."/>
            <person name="Salamov A."/>
            <person name="Bork P."/>
            <person name="Lim W.A."/>
            <person name="Manning G."/>
            <person name="Miller W.T."/>
            <person name="McGinnis W."/>
            <person name="Shapiro H."/>
            <person name="Tjian R."/>
            <person name="Grigoriev I.V."/>
            <person name="Rokhsar D."/>
        </authorList>
    </citation>
    <scope>NUCLEOTIDE SEQUENCE [LARGE SCALE GENOMIC DNA]</scope>
    <source>
        <strain evidence="9">MX1 / ATCC 50154</strain>
    </source>
</reference>
<dbReference type="PANTHER" id="PTHR20855">
    <property type="entry name" value="ADIPOR/PROGESTIN RECEPTOR-RELATED"/>
    <property type="match status" value="1"/>
</dbReference>
<evidence type="ECO:0000256" key="5">
    <source>
        <dbReference type="ARBA" id="ARBA00023136"/>
    </source>
</evidence>
<dbReference type="FunCoup" id="A9UQU4">
    <property type="interactions" value="631"/>
</dbReference>
<keyword evidence="6" id="KW-0862">Zinc</keyword>
<feature type="transmembrane region" description="Helical" evidence="7">
    <location>
        <begin position="202"/>
        <end position="221"/>
    </location>
</feature>
<keyword evidence="6" id="KW-0479">Metal-binding</keyword>
<feature type="non-terminal residue" evidence="8">
    <location>
        <position position="1"/>
    </location>
</feature>
<evidence type="ECO:0000256" key="2">
    <source>
        <dbReference type="ARBA" id="ARBA00007018"/>
    </source>
</evidence>
<dbReference type="InterPro" id="IPR004254">
    <property type="entry name" value="AdipoR/HlyIII-related"/>
</dbReference>
<protein>
    <submittedName>
        <fullName evidence="8">Uncharacterized protein</fullName>
    </submittedName>
</protein>
<evidence type="ECO:0000313" key="9">
    <source>
        <dbReference type="Proteomes" id="UP000001357"/>
    </source>
</evidence>
<feature type="non-terminal residue" evidence="8">
    <location>
        <position position="255"/>
    </location>
</feature>
<dbReference type="GO" id="GO:0016020">
    <property type="term" value="C:membrane"/>
    <property type="evidence" value="ECO:0007669"/>
    <property type="project" value="UniProtKB-SubCell"/>
</dbReference>
<evidence type="ECO:0000256" key="7">
    <source>
        <dbReference type="SAM" id="Phobius"/>
    </source>
</evidence>
<dbReference type="InParanoid" id="A9UQU4"/>
<comment type="subcellular location">
    <subcellularLocation>
        <location evidence="1">Membrane</location>
        <topology evidence="1">Multi-pass membrane protein</topology>
    </subcellularLocation>
</comment>
<dbReference type="Proteomes" id="UP000001357">
    <property type="component" value="Unassembled WGS sequence"/>
</dbReference>
<feature type="transmembrane region" description="Helical" evidence="7">
    <location>
        <begin position="139"/>
        <end position="160"/>
    </location>
</feature>
<keyword evidence="5 7" id="KW-0472">Membrane</keyword>
<feature type="binding site" evidence="6">
    <location>
        <position position="240"/>
    </location>
    <ligand>
        <name>Zn(2+)</name>
        <dbReference type="ChEBI" id="CHEBI:29105"/>
    </ligand>
</feature>
<keyword evidence="4 7" id="KW-1133">Transmembrane helix</keyword>